<dbReference type="GeneID" id="13300553"/>
<organism evidence="2 3">
    <name type="scientific">Pyrococcus furiosus (strain ATCC 43587 / DSM 3638 / JCM 8422 / Vc1)</name>
    <dbReference type="NCBI Taxonomy" id="186497"/>
    <lineage>
        <taxon>Archaea</taxon>
        <taxon>Methanobacteriati</taxon>
        <taxon>Methanobacteriota</taxon>
        <taxon>Thermococci</taxon>
        <taxon>Thermococcales</taxon>
        <taxon>Thermococcaceae</taxon>
        <taxon>Pyrococcus</taxon>
    </lineage>
</organism>
<accession>A0A5C0XSW2</accession>
<protein>
    <submittedName>
        <fullName evidence="2">AsnC family transcriptional regulator</fullName>
    </submittedName>
</protein>
<sequence>MEAFILVITYPGKEKEVYEALKARPEVKEIYRVYGDYDIVARVEVKDLKDLDRFHDEVLRKITGVEVSETLITSSYQ</sequence>
<dbReference type="InterPro" id="IPR019887">
    <property type="entry name" value="Tscrpt_reg_AsnC/Lrp_C"/>
</dbReference>
<evidence type="ECO:0000313" key="2">
    <source>
        <dbReference type="EMBL" id="QEK79348.1"/>
    </source>
</evidence>
<dbReference type="SUPFAM" id="SSF54909">
    <property type="entry name" value="Dimeric alpha+beta barrel"/>
    <property type="match status" value="1"/>
</dbReference>
<dbReference type="EMBL" id="CP023154">
    <property type="protein sequence ID" value="QEK79348.1"/>
    <property type="molecule type" value="Genomic_DNA"/>
</dbReference>
<dbReference type="GeneID" id="41713563"/>
<feature type="domain" description="Transcription regulator AsnC/Lrp ligand binding" evidence="1">
    <location>
        <begin position="7"/>
        <end position="73"/>
    </location>
</feature>
<dbReference type="Proteomes" id="UP000324354">
    <property type="component" value="Chromosome"/>
</dbReference>
<dbReference type="RefSeq" id="WP_011012878.1">
    <property type="nucleotide sequence ID" value="NC_003413.1"/>
</dbReference>
<dbReference type="Gene3D" id="3.30.70.920">
    <property type="match status" value="1"/>
</dbReference>
<evidence type="ECO:0000259" key="1">
    <source>
        <dbReference type="Pfam" id="PF01037"/>
    </source>
</evidence>
<name>A0A5C0XSW2_PYRFU</name>
<evidence type="ECO:0000313" key="3">
    <source>
        <dbReference type="Proteomes" id="UP000324354"/>
    </source>
</evidence>
<dbReference type="PANTHER" id="PTHR43413">
    <property type="entry name" value="TRANSCRIPTIONAL REGULATOR, ASNC FAMILY"/>
    <property type="match status" value="1"/>
</dbReference>
<dbReference type="PANTHER" id="PTHR43413:SF6">
    <property type="entry name" value="REGULATORY PROTEIN ASNC"/>
    <property type="match status" value="1"/>
</dbReference>
<dbReference type="AlphaFoldDB" id="A0A5C0XSW2"/>
<proteinExistence type="predicted"/>
<dbReference type="Pfam" id="PF01037">
    <property type="entry name" value="AsnC_trans_reg"/>
    <property type="match status" value="1"/>
</dbReference>
<gene>
    <name evidence="2" type="ORF">PFDSM3638_08775</name>
</gene>
<reference evidence="2 3" key="1">
    <citation type="submission" date="2017-08" db="EMBL/GenBank/DDBJ databases">
        <title>Resequencing and Reannotation of the genome of Pyrococcus furiosus type strain DSM3638.</title>
        <authorList>
            <person name="Reichelt R.M."/>
            <person name="Bunk B."/>
        </authorList>
    </citation>
    <scope>NUCLEOTIDE SEQUENCE [LARGE SCALE GENOMIC DNA]</scope>
    <source>
        <strain evidence="2 3">DSM 3638</strain>
    </source>
</reference>
<dbReference type="InterPro" id="IPR011008">
    <property type="entry name" value="Dimeric_a/b-barrel"/>
</dbReference>
<dbReference type="InterPro" id="IPR050684">
    <property type="entry name" value="HTH-Siroheme_Decarb"/>
</dbReference>
<dbReference type="OrthoDB" id="8136at2157"/>